<protein>
    <submittedName>
        <fullName evidence="1">Uncharacterized protein</fullName>
    </submittedName>
</protein>
<organism evidence="1 2">
    <name type="scientific">Paenibacillus agaridevorans</name>
    <dbReference type="NCBI Taxonomy" id="171404"/>
    <lineage>
        <taxon>Bacteria</taxon>
        <taxon>Bacillati</taxon>
        <taxon>Bacillota</taxon>
        <taxon>Bacilli</taxon>
        <taxon>Bacillales</taxon>
        <taxon>Paenibacillaceae</taxon>
        <taxon>Paenibacillus</taxon>
    </lineage>
</organism>
<proteinExistence type="predicted"/>
<evidence type="ECO:0000313" key="1">
    <source>
        <dbReference type="EMBL" id="GBG07149.1"/>
    </source>
</evidence>
<accession>A0A2R5ENB5</accession>
<evidence type="ECO:0000313" key="2">
    <source>
        <dbReference type="Proteomes" id="UP000245202"/>
    </source>
</evidence>
<dbReference type="EMBL" id="BDQX01000078">
    <property type="protein sequence ID" value="GBG07149.1"/>
    <property type="molecule type" value="Genomic_DNA"/>
</dbReference>
<keyword evidence="2" id="KW-1185">Reference proteome</keyword>
<comment type="caution">
    <text evidence="1">The sequence shown here is derived from an EMBL/GenBank/DDBJ whole genome shotgun (WGS) entry which is preliminary data.</text>
</comment>
<sequence>MSTVFTFYNKDINKKQSSIETNEDGDPDESYTTISTISEIEANLTPMLILLLIMKNGSEFHVKILERE</sequence>
<dbReference type="AlphaFoldDB" id="A0A2R5ENB5"/>
<name>A0A2R5ENB5_9BACL</name>
<dbReference type="Proteomes" id="UP000245202">
    <property type="component" value="Unassembled WGS sequence"/>
</dbReference>
<reference evidence="1 2" key="1">
    <citation type="submission" date="2017-08" db="EMBL/GenBank/DDBJ databases">
        <title>Substantial Increase in Enzyme Production by Combined Drug-Resistance Mutations in Paenibacillus agaridevorans.</title>
        <authorList>
            <person name="Tanaka Y."/>
            <person name="Funane K."/>
            <person name="Hosaka T."/>
            <person name="Shiwa Y."/>
            <person name="Fujita N."/>
            <person name="Miyazaki T."/>
            <person name="Yoshikawa H."/>
            <person name="Murakami K."/>
            <person name="Kasahara K."/>
            <person name="Inaoka T."/>
            <person name="Hiraga Y."/>
            <person name="Ochi K."/>
        </authorList>
    </citation>
    <scope>NUCLEOTIDE SEQUENCE [LARGE SCALE GENOMIC DNA]</scope>
    <source>
        <strain evidence="1 2">T-3040</strain>
    </source>
</reference>
<gene>
    <name evidence="1" type="ORF">PAT3040_01697</name>
</gene>